<comment type="caution">
    <text evidence="6">The sequence shown here is derived from an EMBL/GenBank/DDBJ whole genome shotgun (WGS) entry which is preliminary data.</text>
</comment>
<accession>A0A017RVL1</accession>
<keyword evidence="1 6" id="KW-0489">Methyltransferase</keyword>
<dbReference type="SUPFAM" id="SSF53335">
    <property type="entry name" value="S-adenosyl-L-methionine-dependent methyltransferases"/>
    <property type="match status" value="2"/>
</dbReference>
<evidence type="ECO:0000259" key="5">
    <source>
        <dbReference type="Pfam" id="PF01555"/>
    </source>
</evidence>
<dbReference type="Pfam" id="PF01555">
    <property type="entry name" value="N6_N4_Mtase"/>
    <property type="match status" value="2"/>
</dbReference>
<keyword evidence="3" id="KW-0680">Restriction system</keyword>
<evidence type="ECO:0000313" key="7">
    <source>
        <dbReference type="Proteomes" id="UP000019681"/>
    </source>
</evidence>
<gene>
    <name evidence="6" type="ORF">Q428_07105</name>
</gene>
<dbReference type="CDD" id="cd02440">
    <property type="entry name" value="AdoMet_MTases"/>
    <property type="match status" value="1"/>
</dbReference>
<name>A0A017RVL1_9CLOT</name>
<evidence type="ECO:0000256" key="3">
    <source>
        <dbReference type="ARBA" id="ARBA00022747"/>
    </source>
</evidence>
<dbReference type="OrthoDB" id="9773571at2"/>
<dbReference type="STRING" id="1403537.Q428_07105"/>
<dbReference type="GO" id="GO:0030488">
    <property type="term" value="P:tRNA methylation"/>
    <property type="evidence" value="ECO:0007669"/>
    <property type="project" value="TreeGrafter"/>
</dbReference>
<keyword evidence="7" id="KW-1185">Reference proteome</keyword>
<dbReference type="InterPro" id="IPR001091">
    <property type="entry name" value="RM_Methyltransferase"/>
</dbReference>
<dbReference type="InterPro" id="IPR002941">
    <property type="entry name" value="DNA_methylase_N4/N6"/>
</dbReference>
<dbReference type="EMBL" id="AZQP01000017">
    <property type="protein sequence ID" value="EYE88621.1"/>
    <property type="molecule type" value="Genomic_DNA"/>
</dbReference>
<dbReference type="GO" id="GO:0008170">
    <property type="term" value="F:N-methyltransferase activity"/>
    <property type="evidence" value="ECO:0007669"/>
    <property type="project" value="InterPro"/>
</dbReference>
<evidence type="ECO:0000256" key="2">
    <source>
        <dbReference type="ARBA" id="ARBA00022679"/>
    </source>
</evidence>
<reference evidence="6 7" key="1">
    <citation type="journal article" date="2014" name="Genome Announc.">
        <title>Draft Genome Sequence of Fervidicella metallireducens Strain AeBT, an Iron-Reducing Thermoanaerobe from the Great Artesian Basin.</title>
        <authorList>
            <person name="Patel B.K."/>
        </authorList>
    </citation>
    <scope>NUCLEOTIDE SEQUENCE [LARGE SCALE GENOMIC DNA]</scope>
    <source>
        <strain evidence="6 7">AeB</strain>
    </source>
</reference>
<keyword evidence="2" id="KW-0808">Transferase</keyword>
<dbReference type="GO" id="GO:0016423">
    <property type="term" value="F:tRNA (guanine) methyltransferase activity"/>
    <property type="evidence" value="ECO:0007669"/>
    <property type="project" value="TreeGrafter"/>
</dbReference>
<evidence type="ECO:0000256" key="1">
    <source>
        <dbReference type="ARBA" id="ARBA00022603"/>
    </source>
</evidence>
<feature type="domain" description="DNA methylase N-4/N-6" evidence="5">
    <location>
        <begin position="116"/>
        <end position="238"/>
    </location>
</feature>
<dbReference type="InterPro" id="IPR029063">
    <property type="entry name" value="SAM-dependent_MTases_sf"/>
</dbReference>
<dbReference type="RefSeq" id="WP_035379422.1">
    <property type="nucleotide sequence ID" value="NZ_AZQP01000017.1"/>
</dbReference>
<evidence type="ECO:0000256" key="4">
    <source>
        <dbReference type="RuleBase" id="RU362026"/>
    </source>
</evidence>
<dbReference type="PANTHER" id="PTHR14911:SF13">
    <property type="entry name" value="TRNA (GUANINE(6)-N2)-METHYLTRANSFERASE THUMP3"/>
    <property type="match status" value="1"/>
</dbReference>
<comment type="similarity">
    <text evidence="4">Belongs to the N(4)/N(6)-methyltransferase family.</text>
</comment>
<dbReference type="PANTHER" id="PTHR14911">
    <property type="entry name" value="THUMP DOMAIN-CONTAINING"/>
    <property type="match status" value="1"/>
</dbReference>
<dbReference type="AlphaFoldDB" id="A0A017RVL1"/>
<dbReference type="EC" id="2.1.1.-" evidence="4"/>
<sequence>MLDNFKLETTTIWSFKDRGNYYTHKGDYPGNWSPYVPRNIILRYSKENDVVLDQFAGSGTTLIECRLLNRIGVGCDVNEVALKMAWERTKCIQSKSKTILLKRDARNLYDIKDSSIDLICTHPPYSNAIKYSEDIEEDISLLEYDKFLNEIVKVASECYRVLKKGKYCALLIGDIRKNGYIKPLGYETLNKFLNQSFKLKEIIIKEQHNCRKTEYWKEISIKNNFYLIAHEYLFVFQK</sequence>
<dbReference type="REBASE" id="88119">
    <property type="entry name" value="M3.Fme5667ORF7095P"/>
</dbReference>
<dbReference type="Proteomes" id="UP000019681">
    <property type="component" value="Unassembled WGS sequence"/>
</dbReference>
<feature type="domain" description="DNA methylase N-4/N-6" evidence="5">
    <location>
        <begin position="8"/>
        <end position="85"/>
    </location>
</feature>
<dbReference type="Gene3D" id="3.40.50.150">
    <property type="entry name" value="Vaccinia Virus protein VP39"/>
    <property type="match status" value="2"/>
</dbReference>
<dbReference type="PRINTS" id="PR00508">
    <property type="entry name" value="S21N4MTFRASE"/>
</dbReference>
<organism evidence="6 7">
    <name type="scientific">Fervidicella metallireducens AeB</name>
    <dbReference type="NCBI Taxonomy" id="1403537"/>
    <lineage>
        <taxon>Bacteria</taxon>
        <taxon>Bacillati</taxon>
        <taxon>Bacillota</taxon>
        <taxon>Clostridia</taxon>
        <taxon>Eubacteriales</taxon>
        <taxon>Clostridiaceae</taxon>
        <taxon>Fervidicella</taxon>
    </lineage>
</organism>
<dbReference type="GO" id="GO:0003677">
    <property type="term" value="F:DNA binding"/>
    <property type="evidence" value="ECO:0007669"/>
    <property type="project" value="InterPro"/>
</dbReference>
<dbReference type="GO" id="GO:0009307">
    <property type="term" value="P:DNA restriction-modification system"/>
    <property type="evidence" value="ECO:0007669"/>
    <property type="project" value="UniProtKB-KW"/>
</dbReference>
<evidence type="ECO:0000313" key="6">
    <source>
        <dbReference type="EMBL" id="EYE88621.1"/>
    </source>
</evidence>
<proteinExistence type="inferred from homology"/>
<protein>
    <recommendedName>
        <fullName evidence="4">Methyltransferase</fullName>
        <ecNumber evidence="4">2.1.1.-</ecNumber>
    </recommendedName>
</protein>